<dbReference type="CDD" id="cd02440">
    <property type="entry name" value="AdoMet_MTases"/>
    <property type="match status" value="1"/>
</dbReference>
<keyword evidence="2 6" id="KW-0963">Cytoplasm</keyword>
<comment type="catalytic activity">
    <reaction evidence="6">
        <text>L-lysyl-[protein] + 3 S-adenosyl-L-methionine = N(6),N(6),N(6)-trimethyl-L-lysyl-[protein] + 3 S-adenosyl-L-homocysteine + 3 H(+)</text>
        <dbReference type="Rhea" id="RHEA:54192"/>
        <dbReference type="Rhea" id="RHEA-COMP:9752"/>
        <dbReference type="Rhea" id="RHEA-COMP:13826"/>
        <dbReference type="ChEBI" id="CHEBI:15378"/>
        <dbReference type="ChEBI" id="CHEBI:29969"/>
        <dbReference type="ChEBI" id="CHEBI:57856"/>
        <dbReference type="ChEBI" id="CHEBI:59789"/>
        <dbReference type="ChEBI" id="CHEBI:61961"/>
    </reaction>
</comment>
<accession>A0ABS8PPF8</accession>
<dbReference type="PANTHER" id="PTHR43648">
    <property type="entry name" value="ELECTRON TRANSFER FLAVOPROTEIN BETA SUBUNIT LYSINE METHYLTRANSFERASE"/>
    <property type="match status" value="1"/>
</dbReference>
<dbReference type="InterPro" id="IPR029063">
    <property type="entry name" value="SAM-dependent_MTases_sf"/>
</dbReference>
<keyword evidence="8" id="KW-1185">Reference proteome</keyword>
<dbReference type="GO" id="GO:0032259">
    <property type="term" value="P:methylation"/>
    <property type="evidence" value="ECO:0007669"/>
    <property type="project" value="UniProtKB-KW"/>
</dbReference>
<keyword evidence="7" id="KW-0687">Ribonucleoprotein</keyword>
<dbReference type="InterPro" id="IPR050078">
    <property type="entry name" value="Ribosomal_L11_MeTrfase_PrmA"/>
</dbReference>
<sequence length="273" mass="30010">MSGGATYTEVVFLNITANISELLIAALADKADGFEEGDTRLKAFFSEGQITEAELDAVCVPLQVTYEMSELEPQNWNALWESNFDPVVVDDFVAVRASFHSPFDNVAQEIVINPKMSFGTGHHATTWLMMQQMRGISFGGKRVFDFGTGTGILAILAQKLGAAAVLATDIDEWSIENARENFEINHCAGIRLLQSGSAEQEARFDVILANINKNVLMETIPQLKLQLAPGGTLLLSGLLEADEPEIVERAVETGLVMDDKFLKNNWLCLKFHV</sequence>
<comment type="similarity">
    <text evidence="1 6">Belongs to the methyltransferase superfamily. PrmA family.</text>
</comment>
<comment type="caution">
    <text evidence="7">The sequence shown here is derived from an EMBL/GenBank/DDBJ whole genome shotgun (WGS) entry which is preliminary data.</text>
</comment>
<protein>
    <recommendedName>
        <fullName evidence="6">Ribosomal protein L11 methyltransferase</fullName>
        <shortName evidence="6">L11 Mtase</shortName>
        <ecNumber evidence="6">2.1.1.-</ecNumber>
    </recommendedName>
</protein>
<name>A0ABS8PPF8_9BACT</name>
<comment type="function">
    <text evidence="6">Methylates ribosomal protein L11.</text>
</comment>
<evidence type="ECO:0000256" key="1">
    <source>
        <dbReference type="ARBA" id="ARBA00009741"/>
    </source>
</evidence>
<dbReference type="Pfam" id="PF06325">
    <property type="entry name" value="PrmA"/>
    <property type="match status" value="1"/>
</dbReference>
<evidence type="ECO:0000256" key="4">
    <source>
        <dbReference type="ARBA" id="ARBA00022679"/>
    </source>
</evidence>
<evidence type="ECO:0000256" key="3">
    <source>
        <dbReference type="ARBA" id="ARBA00022603"/>
    </source>
</evidence>
<keyword evidence="7" id="KW-0689">Ribosomal protein</keyword>
<keyword evidence="5 6" id="KW-0949">S-adenosyl-L-methionine</keyword>
<feature type="binding site" evidence="6">
    <location>
        <position position="147"/>
    </location>
    <ligand>
        <name>S-adenosyl-L-methionine</name>
        <dbReference type="ChEBI" id="CHEBI:59789"/>
    </ligand>
</feature>
<feature type="binding site" evidence="6">
    <location>
        <position position="210"/>
    </location>
    <ligand>
        <name>S-adenosyl-L-methionine</name>
        <dbReference type="ChEBI" id="CHEBI:59789"/>
    </ligand>
</feature>
<keyword evidence="4 6" id="KW-0808">Transferase</keyword>
<evidence type="ECO:0000256" key="5">
    <source>
        <dbReference type="ARBA" id="ARBA00022691"/>
    </source>
</evidence>
<dbReference type="GO" id="GO:0008168">
    <property type="term" value="F:methyltransferase activity"/>
    <property type="evidence" value="ECO:0007669"/>
    <property type="project" value="UniProtKB-KW"/>
</dbReference>
<dbReference type="SUPFAM" id="SSF53335">
    <property type="entry name" value="S-adenosyl-L-methionine-dependent methyltransferases"/>
    <property type="match status" value="1"/>
</dbReference>
<dbReference type="RefSeq" id="WP_231004250.1">
    <property type="nucleotide sequence ID" value="NZ_JAJNEC010000005.1"/>
</dbReference>
<keyword evidence="3 6" id="KW-0489">Methyltransferase</keyword>
<feature type="binding site" evidence="6">
    <location>
        <position position="169"/>
    </location>
    <ligand>
        <name>S-adenosyl-L-methionine</name>
        <dbReference type="ChEBI" id="CHEBI:59789"/>
    </ligand>
</feature>
<reference evidence="7 8" key="1">
    <citation type="submission" date="2021-11" db="EMBL/GenBank/DDBJ databases">
        <title>Genomic of Niabella pedocola.</title>
        <authorList>
            <person name="Wu T."/>
        </authorList>
    </citation>
    <scope>NUCLEOTIDE SEQUENCE [LARGE SCALE GENOMIC DNA]</scope>
    <source>
        <strain evidence="7 8">JCM 31011</strain>
    </source>
</reference>
<dbReference type="Gene3D" id="3.40.50.150">
    <property type="entry name" value="Vaccinia Virus protein VP39"/>
    <property type="match status" value="1"/>
</dbReference>
<evidence type="ECO:0000313" key="7">
    <source>
        <dbReference type="EMBL" id="MCD2422979.1"/>
    </source>
</evidence>
<feature type="binding site" evidence="6">
    <location>
        <position position="126"/>
    </location>
    <ligand>
        <name>S-adenosyl-L-methionine</name>
        <dbReference type="ChEBI" id="CHEBI:59789"/>
    </ligand>
</feature>
<dbReference type="GO" id="GO:0005840">
    <property type="term" value="C:ribosome"/>
    <property type="evidence" value="ECO:0007669"/>
    <property type="project" value="UniProtKB-KW"/>
</dbReference>
<dbReference type="EMBL" id="JAJNEC010000005">
    <property type="protein sequence ID" value="MCD2422979.1"/>
    <property type="molecule type" value="Genomic_DNA"/>
</dbReference>
<dbReference type="HAMAP" id="MF_00735">
    <property type="entry name" value="Methyltr_PrmA"/>
    <property type="match status" value="1"/>
</dbReference>
<dbReference type="Proteomes" id="UP001199816">
    <property type="component" value="Unassembled WGS sequence"/>
</dbReference>
<gene>
    <name evidence="6 7" type="primary">prmA</name>
    <name evidence="7" type="ORF">LQ567_09415</name>
</gene>
<comment type="subcellular location">
    <subcellularLocation>
        <location evidence="6">Cytoplasm</location>
    </subcellularLocation>
</comment>
<organism evidence="7 8">
    <name type="scientific">Niabella pedocola</name>
    <dbReference type="NCBI Taxonomy" id="1752077"/>
    <lineage>
        <taxon>Bacteria</taxon>
        <taxon>Pseudomonadati</taxon>
        <taxon>Bacteroidota</taxon>
        <taxon>Chitinophagia</taxon>
        <taxon>Chitinophagales</taxon>
        <taxon>Chitinophagaceae</taxon>
        <taxon>Niabella</taxon>
    </lineage>
</organism>
<dbReference type="NCBIfam" id="NF001785">
    <property type="entry name" value="PRK00517.2-2"/>
    <property type="match status" value="1"/>
</dbReference>
<proteinExistence type="inferred from homology"/>
<evidence type="ECO:0000313" key="8">
    <source>
        <dbReference type="Proteomes" id="UP001199816"/>
    </source>
</evidence>
<dbReference type="InterPro" id="IPR004498">
    <property type="entry name" value="Ribosomal_PrmA_MeTrfase"/>
</dbReference>
<dbReference type="EC" id="2.1.1.-" evidence="6"/>
<evidence type="ECO:0000256" key="2">
    <source>
        <dbReference type="ARBA" id="ARBA00022490"/>
    </source>
</evidence>
<dbReference type="PANTHER" id="PTHR43648:SF1">
    <property type="entry name" value="ELECTRON TRANSFER FLAVOPROTEIN BETA SUBUNIT LYSINE METHYLTRANSFERASE"/>
    <property type="match status" value="1"/>
</dbReference>
<evidence type="ECO:0000256" key="6">
    <source>
        <dbReference type="HAMAP-Rule" id="MF_00735"/>
    </source>
</evidence>